<evidence type="ECO:0000313" key="16">
    <source>
        <dbReference type="Proteomes" id="UP000827092"/>
    </source>
</evidence>
<protein>
    <submittedName>
        <fullName evidence="15">Uncharacterized protein</fullName>
    </submittedName>
</protein>
<evidence type="ECO:0000256" key="3">
    <source>
        <dbReference type="ARBA" id="ARBA00022448"/>
    </source>
</evidence>
<dbReference type="Gene3D" id="1.10.287.770">
    <property type="entry name" value="YojJ-like"/>
    <property type="match status" value="1"/>
</dbReference>
<evidence type="ECO:0000256" key="7">
    <source>
        <dbReference type="ARBA" id="ARBA00023053"/>
    </source>
</evidence>
<organism evidence="15 16">
    <name type="scientific">Oedothorax gibbosus</name>
    <dbReference type="NCBI Taxonomy" id="931172"/>
    <lineage>
        <taxon>Eukaryota</taxon>
        <taxon>Metazoa</taxon>
        <taxon>Ecdysozoa</taxon>
        <taxon>Arthropoda</taxon>
        <taxon>Chelicerata</taxon>
        <taxon>Arachnida</taxon>
        <taxon>Araneae</taxon>
        <taxon>Araneomorphae</taxon>
        <taxon>Entelegynae</taxon>
        <taxon>Araneoidea</taxon>
        <taxon>Linyphiidae</taxon>
        <taxon>Erigoninae</taxon>
        <taxon>Oedothorax</taxon>
    </lineage>
</organism>
<evidence type="ECO:0000256" key="2">
    <source>
        <dbReference type="ARBA" id="ARBA00007193"/>
    </source>
</evidence>
<comment type="caution">
    <text evidence="15">The sequence shown here is derived from an EMBL/GenBank/DDBJ whole genome shotgun (WGS) entry which is preliminary data.</text>
</comment>
<evidence type="ECO:0000256" key="11">
    <source>
        <dbReference type="ARBA" id="ARBA00023303"/>
    </source>
</evidence>
<feature type="region of interest" description="Disordered" evidence="13">
    <location>
        <begin position="1"/>
        <end position="21"/>
    </location>
</feature>
<name>A0AAV6UID3_9ARAC</name>
<dbReference type="AlphaFoldDB" id="A0AAV6UID3"/>
<evidence type="ECO:0000256" key="4">
    <source>
        <dbReference type="ARBA" id="ARBA00022461"/>
    </source>
</evidence>
<keyword evidence="16" id="KW-1185">Reference proteome</keyword>
<evidence type="ECO:0000256" key="1">
    <source>
        <dbReference type="ARBA" id="ARBA00004141"/>
    </source>
</evidence>
<dbReference type="EMBL" id="JAFNEN010000414">
    <property type="protein sequence ID" value="KAG8183504.1"/>
    <property type="molecule type" value="Genomic_DNA"/>
</dbReference>
<accession>A0AAV6UID3</accession>
<keyword evidence="5 12" id="KW-0812">Transmembrane</keyword>
<keyword evidence="8 12" id="KW-0406">Ion transport</keyword>
<evidence type="ECO:0000256" key="13">
    <source>
        <dbReference type="SAM" id="MobiDB-lite"/>
    </source>
</evidence>
<sequence length="442" mass="51152">MKTDVWGKPTSQRKKHSDSKTELQWTRRRNLLWRSAYLVGSIAFLSGCLYQSCAFLKLYFGYPTTMEVNVEQKPVLKFPAVTLCNGNRVRQDLWCSLDPKICNKTNNESREQYIARLQDTYKYLSRPKRISLGHTMNNFIRSCLFEDQPCNGLIGQYFNYEYTNCFTVNARWANRSAEPLSAQMFRPRTGRSSELSLMLNLESEKYSPMTPLVTARMTIHAADAIPNPQYDGVSLQPGQTHNYGVKRNVVHVLPHPYITNCKNYTGLKEGRTGSQLTQEGCMSECCAKLHEKYCTCTVHRLSLIYDIRTCWKDEEKECLIAHDQIAKDQCYPECRMPCTKLTFAYQSVDSFKLSQGACYDMDMFNRTLSENDRKNYLCLKVFYATAESEIYRHRPKYDGIQVFSIIGGYIGLWLGVSLLDLHGYFMNLLHLCLSNKEKKYQS</sequence>
<reference evidence="15 16" key="1">
    <citation type="journal article" date="2022" name="Nat. Ecol. Evol.">
        <title>A masculinizing supergene underlies an exaggerated male reproductive morph in a spider.</title>
        <authorList>
            <person name="Hendrickx F."/>
            <person name="De Corte Z."/>
            <person name="Sonet G."/>
            <person name="Van Belleghem S.M."/>
            <person name="Kostlbacher S."/>
            <person name="Vangestel C."/>
        </authorList>
    </citation>
    <scope>NUCLEOTIDE SEQUENCE [LARGE SCALE GENOMIC DNA]</scope>
    <source>
        <strain evidence="15">W744_W776</strain>
    </source>
</reference>
<keyword evidence="9 14" id="KW-0472">Membrane</keyword>
<keyword evidence="7" id="KW-0915">Sodium</keyword>
<evidence type="ECO:0000256" key="8">
    <source>
        <dbReference type="ARBA" id="ARBA00023065"/>
    </source>
</evidence>
<dbReference type="InterPro" id="IPR001873">
    <property type="entry name" value="ENaC"/>
</dbReference>
<keyword evidence="10 12" id="KW-0739">Sodium transport</keyword>
<dbReference type="PRINTS" id="PR01078">
    <property type="entry name" value="AMINACHANNEL"/>
</dbReference>
<evidence type="ECO:0000256" key="6">
    <source>
        <dbReference type="ARBA" id="ARBA00022989"/>
    </source>
</evidence>
<keyword evidence="11 12" id="KW-0407">Ion channel</keyword>
<dbReference type="PANTHER" id="PTHR11690">
    <property type="entry name" value="AMILORIDE-SENSITIVE SODIUM CHANNEL-RELATED"/>
    <property type="match status" value="1"/>
</dbReference>
<evidence type="ECO:0000256" key="5">
    <source>
        <dbReference type="ARBA" id="ARBA00022692"/>
    </source>
</evidence>
<dbReference type="GO" id="GO:0005886">
    <property type="term" value="C:plasma membrane"/>
    <property type="evidence" value="ECO:0007669"/>
    <property type="project" value="TreeGrafter"/>
</dbReference>
<evidence type="ECO:0000256" key="14">
    <source>
        <dbReference type="SAM" id="Phobius"/>
    </source>
</evidence>
<evidence type="ECO:0000256" key="9">
    <source>
        <dbReference type="ARBA" id="ARBA00023136"/>
    </source>
</evidence>
<gene>
    <name evidence="15" type="ORF">JTE90_003855</name>
</gene>
<dbReference type="PANTHER" id="PTHR11690:SF248">
    <property type="entry name" value="PICKPOCKET 17, ISOFORM A"/>
    <property type="match status" value="1"/>
</dbReference>
<keyword evidence="4 12" id="KW-0894">Sodium channel</keyword>
<comment type="similarity">
    <text evidence="2 12">Belongs to the amiloride-sensitive sodium channel (TC 1.A.6) family.</text>
</comment>
<evidence type="ECO:0000256" key="10">
    <source>
        <dbReference type="ARBA" id="ARBA00023201"/>
    </source>
</evidence>
<dbReference type="Pfam" id="PF00858">
    <property type="entry name" value="ASC"/>
    <property type="match status" value="1"/>
</dbReference>
<evidence type="ECO:0000256" key="12">
    <source>
        <dbReference type="RuleBase" id="RU000679"/>
    </source>
</evidence>
<keyword evidence="3 12" id="KW-0813">Transport</keyword>
<keyword evidence="6 14" id="KW-1133">Transmembrane helix</keyword>
<dbReference type="Proteomes" id="UP000827092">
    <property type="component" value="Unassembled WGS sequence"/>
</dbReference>
<dbReference type="Gene3D" id="2.60.470.10">
    <property type="entry name" value="Acid-sensing ion channels like domains"/>
    <property type="match status" value="1"/>
</dbReference>
<evidence type="ECO:0000313" key="15">
    <source>
        <dbReference type="EMBL" id="KAG8183504.1"/>
    </source>
</evidence>
<comment type="subcellular location">
    <subcellularLocation>
        <location evidence="1">Membrane</location>
        <topology evidence="1">Multi-pass membrane protein</topology>
    </subcellularLocation>
</comment>
<feature type="transmembrane region" description="Helical" evidence="14">
    <location>
        <begin position="31"/>
        <end position="50"/>
    </location>
</feature>
<proteinExistence type="inferred from homology"/>
<dbReference type="GO" id="GO:0015280">
    <property type="term" value="F:ligand-gated sodium channel activity"/>
    <property type="evidence" value="ECO:0007669"/>
    <property type="project" value="TreeGrafter"/>
</dbReference>